<reference evidence="9 10" key="1">
    <citation type="submission" date="2016-08" db="EMBL/GenBank/DDBJ databases">
        <authorList>
            <person name="Seilhamer J.J."/>
        </authorList>
    </citation>
    <scope>NUCLEOTIDE SEQUENCE [LARGE SCALE GENOMIC DNA]</scope>
    <source>
        <strain evidence="9 10">DX4</strain>
    </source>
</reference>
<dbReference type="EMBL" id="CP017141">
    <property type="protein sequence ID" value="AOM75785.1"/>
    <property type="molecule type" value="Genomic_DNA"/>
</dbReference>
<evidence type="ECO:0000313" key="9">
    <source>
        <dbReference type="EMBL" id="AOM75785.1"/>
    </source>
</evidence>
<dbReference type="EC" id="3.1.1.31" evidence="5 7"/>
<dbReference type="SUPFAM" id="SSF100950">
    <property type="entry name" value="NagB/RpiA/CoA transferase-like"/>
    <property type="match status" value="1"/>
</dbReference>
<evidence type="ECO:0000256" key="7">
    <source>
        <dbReference type="RuleBase" id="RU365095"/>
    </source>
</evidence>
<evidence type="ECO:0000256" key="1">
    <source>
        <dbReference type="ARBA" id="ARBA00000832"/>
    </source>
</evidence>
<feature type="domain" description="Glucosamine/galactosamine-6-phosphate isomerase" evidence="8">
    <location>
        <begin position="8"/>
        <end position="229"/>
    </location>
</feature>
<accession>A0A1D7QAW6</accession>
<dbReference type="Gene3D" id="3.40.50.1360">
    <property type="match status" value="1"/>
</dbReference>
<dbReference type="PANTHER" id="PTHR11054:SF0">
    <property type="entry name" value="6-PHOSPHOGLUCONOLACTONASE"/>
    <property type="match status" value="1"/>
</dbReference>
<dbReference type="Pfam" id="PF01182">
    <property type="entry name" value="Glucosamine_iso"/>
    <property type="match status" value="1"/>
</dbReference>
<evidence type="ECO:0000313" key="10">
    <source>
        <dbReference type="Proteomes" id="UP000094313"/>
    </source>
</evidence>
<dbReference type="NCBIfam" id="TIGR01198">
    <property type="entry name" value="pgl"/>
    <property type="match status" value="1"/>
</dbReference>
<sequence>MNLLIYKTQEELQEDLVDYIVAIANKAIEEQGCFNFVLTGGNSPKALYHSLATTYKNKIDWTKVYFFFGDERNVMPTHESYNGLMAKNAMLDLLEIPENQIFYVDTTLAPEKAAIEYTKAINAHFKGGDLSFDLILLGMGDDAHTASLFPGTTILNSKEVEVDSVFVEKLSTYRISFTAPLINKAKNIAFLVFGENKADAVKHVIEDKKKNTRLYPTQLIQPVDGSVTWFLDDAAAALLDS</sequence>
<organism evidence="9 10">
    <name type="scientific">Pedobacter steynii</name>
    <dbReference type="NCBI Taxonomy" id="430522"/>
    <lineage>
        <taxon>Bacteria</taxon>
        <taxon>Pseudomonadati</taxon>
        <taxon>Bacteroidota</taxon>
        <taxon>Sphingobacteriia</taxon>
        <taxon>Sphingobacteriales</taxon>
        <taxon>Sphingobacteriaceae</taxon>
        <taxon>Pedobacter</taxon>
    </lineage>
</organism>
<dbReference type="InterPro" id="IPR037171">
    <property type="entry name" value="NagB/RpiA_transferase-like"/>
</dbReference>
<dbReference type="CDD" id="cd01400">
    <property type="entry name" value="6PGL"/>
    <property type="match status" value="1"/>
</dbReference>
<dbReference type="GO" id="GO:0005975">
    <property type="term" value="P:carbohydrate metabolic process"/>
    <property type="evidence" value="ECO:0007669"/>
    <property type="project" value="UniProtKB-UniRule"/>
</dbReference>
<keyword evidence="7" id="KW-0378">Hydrolase</keyword>
<dbReference type="OrthoDB" id="9810967at2"/>
<comment type="similarity">
    <text evidence="4 7">Belongs to the glucosamine/galactosamine-6-phosphate isomerase family. 6-phosphogluconolactonase subfamily.</text>
</comment>
<evidence type="ECO:0000256" key="4">
    <source>
        <dbReference type="ARBA" id="ARBA00010662"/>
    </source>
</evidence>
<dbReference type="PANTHER" id="PTHR11054">
    <property type="entry name" value="6-PHOSPHOGLUCONOLACTONASE"/>
    <property type="match status" value="1"/>
</dbReference>
<comment type="pathway">
    <text evidence="3 7">Carbohydrate degradation; pentose phosphate pathway; D-ribulose 5-phosphate from D-glucose 6-phosphate (oxidative stage): step 2/3.</text>
</comment>
<dbReference type="Proteomes" id="UP000094313">
    <property type="component" value="Chromosome"/>
</dbReference>
<evidence type="ECO:0000256" key="2">
    <source>
        <dbReference type="ARBA" id="ARBA00002681"/>
    </source>
</evidence>
<comment type="function">
    <text evidence="2 7">Hydrolysis of 6-phosphogluconolactone to 6-phosphogluconate.</text>
</comment>
<evidence type="ECO:0000259" key="8">
    <source>
        <dbReference type="Pfam" id="PF01182"/>
    </source>
</evidence>
<dbReference type="KEGG" id="psty:BFS30_00520"/>
<evidence type="ECO:0000256" key="5">
    <source>
        <dbReference type="ARBA" id="ARBA00013198"/>
    </source>
</evidence>
<dbReference type="AlphaFoldDB" id="A0A1D7QAW6"/>
<dbReference type="GO" id="GO:0006098">
    <property type="term" value="P:pentose-phosphate shunt"/>
    <property type="evidence" value="ECO:0007669"/>
    <property type="project" value="UniProtKB-UniPathway"/>
</dbReference>
<dbReference type="RefSeq" id="WP_069377483.1">
    <property type="nucleotide sequence ID" value="NZ_CP017141.1"/>
</dbReference>
<gene>
    <name evidence="7" type="primary">pgl</name>
    <name evidence="9" type="ORF">BFS30_00520</name>
</gene>
<dbReference type="InterPro" id="IPR039104">
    <property type="entry name" value="6PGL"/>
</dbReference>
<comment type="catalytic activity">
    <reaction evidence="1 7">
        <text>6-phospho-D-glucono-1,5-lactone + H2O = 6-phospho-D-gluconate + H(+)</text>
        <dbReference type="Rhea" id="RHEA:12556"/>
        <dbReference type="ChEBI" id="CHEBI:15377"/>
        <dbReference type="ChEBI" id="CHEBI:15378"/>
        <dbReference type="ChEBI" id="CHEBI:57955"/>
        <dbReference type="ChEBI" id="CHEBI:58759"/>
        <dbReference type="EC" id="3.1.1.31"/>
    </reaction>
</comment>
<dbReference type="GO" id="GO:0017057">
    <property type="term" value="F:6-phosphogluconolactonase activity"/>
    <property type="evidence" value="ECO:0007669"/>
    <property type="project" value="UniProtKB-UniRule"/>
</dbReference>
<proteinExistence type="inferred from homology"/>
<dbReference type="UniPathway" id="UPA00115">
    <property type="reaction ID" value="UER00409"/>
</dbReference>
<protein>
    <recommendedName>
        <fullName evidence="6 7">6-phosphogluconolactonase</fullName>
        <shortName evidence="7">6PGL</shortName>
        <ecNumber evidence="5 7">3.1.1.31</ecNumber>
    </recommendedName>
</protein>
<name>A0A1D7QAW6_9SPHI</name>
<evidence type="ECO:0000256" key="3">
    <source>
        <dbReference type="ARBA" id="ARBA00004961"/>
    </source>
</evidence>
<keyword evidence="10" id="KW-1185">Reference proteome</keyword>
<evidence type="ECO:0000256" key="6">
    <source>
        <dbReference type="ARBA" id="ARBA00020337"/>
    </source>
</evidence>
<dbReference type="InterPro" id="IPR005900">
    <property type="entry name" value="6-phosphogluconolactonase_DevB"/>
</dbReference>
<dbReference type="InterPro" id="IPR006148">
    <property type="entry name" value="Glc/Gal-6P_isomerase"/>
</dbReference>